<accession>A0ABP7FE17</accession>
<comment type="caution">
    <text evidence="1">The sequence shown here is derived from an EMBL/GenBank/DDBJ whole genome shotgun (WGS) entry which is preliminary data.</text>
</comment>
<evidence type="ECO:0000313" key="1">
    <source>
        <dbReference type="EMBL" id="GAA3737502.1"/>
    </source>
</evidence>
<name>A0ABP7FE17_9ACTN</name>
<dbReference type="Proteomes" id="UP001499884">
    <property type="component" value="Unassembled WGS sequence"/>
</dbReference>
<reference evidence="2" key="1">
    <citation type="journal article" date="2019" name="Int. J. Syst. Evol. Microbiol.">
        <title>The Global Catalogue of Microorganisms (GCM) 10K type strain sequencing project: providing services to taxonomists for standard genome sequencing and annotation.</title>
        <authorList>
            <consortium name="The Broad Institute Genomics Platform"/>
            <consortium name="The Broad Institute Genome Sequencing Center for Infectious Disease"/>
            <person name="Wu L."/>
            <person name="Ma J."/>
        </authorList>
    </citation>
    <scope>NUCLEOTIDE SEQUENCE [LARGE SCALE GENOMIC DNA]</scope>
    <source>
        <strain evidence="2">JCM 30846</strain>
    </source>
</reference>
<protein>
    <submittedName>
        <fullName evidence="1">Uncharacterized protein</fullName>
    </submittedName>
</protein>
<keyword evidence="2" id="KW-1185">Reference proteome</keyword>
<organism evidence="1 2">
    <name type="scientific">Streptomyces tremellae</name>
    <dbReference type="NCBI Taxonomy" id="1124239"/>
    <lineage>
        <taxon>Bacteria</taxon>
        <taxon>Bacillati</taxon>
        <taxon>Actinomycetota</taxon>
        <taxon>Actinomycetes</taxon>
        <taxon>Kitasatosporales</taxon>
        <taxon>Streptomycetaceae</taxon>
        <taxon>Streptomyces</taxon>
    </lineage>
</organism>
<dbReference type="EMBL" id="BAABEP010000027">
    <property type="protein sequence ID" value="GAA3737502.1"/>
    <property type="molecule type" value="Genomic_DNA"/>
</dbReference>
<evidence type="ECO:0000313" key="2">
    <source>
        <dbReference type="Proteomes" id="UP001499884"/>
    </source>
</evidence>
<proteinExistence type="predicted"/>
<sequence length="64" mass="6763">MPPSAAGLGTVSATTTLPFGSLLKPPPAMILPLPPRDPVSIRDAQLHLNTIGRRPLEGQRPIMV</sequence>
<gene>
    <name evidence="1" type="ORF">GCM10023082_38420</name>
</gene>